<organism evidence="2 3">
    <name type="scientific">Citrobacter portucalensis</name>
    <dbReference type="NCBI Taxonomy" id="1639133"/>
    <lineage>
        <taxon>Bacteria</taxon>
        <taxon>Pseudomonadati</taxon>
        <taxon>Pseudomonadota</taxon>
        <taxon>Gammaproteobacteria</taxon>
        <taxon>Enterobacterales</taxon>
        <taxon>Enterobacteriaceae</taxon>
        <taxon>Citrobacter</taxon>
        <taxon>Citrobacter freundii complex</taxon>
    </lineage>
</organism>
<dbReference type="AlphaFoldDB" id="A0AAW5WDB0"/>
<protein>
    <submittedName>
        <fullName evidence="2">Uncharacterized protein</fullName>
    </submittedName>
</protein>
<feature type="transmembrane region" description="Helical" evidence="1">
    <location>
        <begin position="31"/>
        <end position="51"/>
    </location>
</feature>
<evidence type="ECO:0000313" key="2">
    <source>
        <dbReference type="EMBL" id="MCX9004347.1"/>
    </source>
</evidence>
<accession>A0AAW5WDB0</accession>
<keyword evidence="1" id="KW-1133">Transmembrane helix</keyword>
<dbReference type="EMBL" id="JANDBG010000029">
    <property type="protein sequence ID" value="MCX9004347.1"/>
    <property type="molecule type" value="Genomic_DNA"/>
</dbReference>
<keyword evidence="1" id="KW-0472">Membrane</keyword>
<feature type="transmembrane region" description="Helical" evidence="1">
    <location>
        <begin position="7"/>
        <end position="25"/>
    </location>
</feature>
<name>A0AAW5WDB0_9ENTR</name>
<comment type="caution">
    <text evidence="2">The sequence shown here is derived from an EMBL/GenBank/DDBJ whole genome shotgun (WGS) entry which is preliminary data.</text>
</comment>
<gene>
    <name evidence="2" type="ORF">NLN86_22210</name>
</gene>
<proteinExistence type="predicted"/>
<evidence type="ECO:0000313" key="3">
    <source>
        <dbReference type="Proteomes" id="UP001207430"/>
    </source>
</evidence>
<dbReference type="RefSeq" id="WP_267449566.1">
    <property type="nucleotide sequence ID" value="NZ_JANDBG010000029.1"/>
</dbReference>
<dbReference type="Proteomes" id="UP001207430">
    <property type="component" value="Unassembled WGS sequence"/>
</dbReference>
<keyword evidence="1" id="KW-0812">Transmembrane</keyword>
<evidence type="ECO:0000256" key="1">
    <source>
        <dbReference type="SAM" id="Phobius"/>
    </source>
</evidence>
<sequence>MGKVIRWMLFFVGLFSVAYSIYKYQQSPQSLFYIIGAIGTLLSAACGLIELKNKKSNGSITAGDNSNIIVINGSKNTAKIKKRG</sequence>
<reference evidence="2" key="1">
    <citation type="submission" date="2022-07" db="EMBL/GenBank/DDBJ databases">
        <title>Genome Sequence of Citrobacter portucalensis from Edible Snails.</title>
        <authorList>
            <person name="Okafor A.C."/>
            <person name="Ogbo F.C."/>
            <person name="Ruppitsch W."/>
            <person name="Allerberger F."/>
        </authorList>
    </citation>
    <scope>NUCLEOTIDE SEQUENCE</scope>
    <source>
        <strain evidence="2">Igbk 7</strain>
    </source>
</reference>